<evidence type="ECO:0000256" key="2">
    <source>
        <dbReference type="SAM" id="SignalP"/>
    </source>
</evidence>
<evidence type="ECO:0000259" key="3">
    <source>
        <dbReference type="Pfam" id="PF00144"/>
    </source>
</evidence>
<keyword evidence="5" id="KW-1185">Reference proteome</keyword>
<dbReference type="Pfam" id="PF00144">
    <property type="entry name" value="Beta-lactamase"/>
    <property type="match status" value="1"/>
</dbReference>
<dbReference type="InterPro" id="IPR051478">
    <property type="entry name" value="Beta-lactamase-like_AB/R"/>
</dbReference>
<dbReference type="SUPFAM" id="SSF56601">
    <property type="entry name" value="beta-lactamase/transpeptidase-like"/>
    <property type="match status" value="1"/>
</dbReference>
<feature type="signal peptide" evidence="2">
    <location>
        <begin position="1"/>
        <end position="17"/>
    </location>
</feature>
<dbReference type="RefSeq" id="XP_024338851.1">
    <property type="nucleotide sequence ID" value="XM_024479053.1"/>
</dbReference>
<dbReference type="OrthoDB" id="428260at2759"/>
<dbReference type="Proteomes" id="UP000194127">
    <property type="component" value="Unassembled WGS sequence"/>
</dbReference>
<sequence>MVALSSVFAALTSIAAGLYFTGRWPGAGPALQAADDVERFSCRPFLPKLFVDTPPPADHPLIRRAAERAGDFFSTRFAQGDIDSLSIAVVTSDGPVFEQNYGVIRGNESATSPLTTSHASYRVASVAKLFAVLEGHILAERGVLSWDDPVEKFFPDFKYRLDGVKPTNKDATGENMAVTLFDLASHMSGMGRDWPPGTVHNWPKDMMGGGPPPTNGLPFPDHASLFRAIERYRLTSPPWSYPAYSNTATGLLGIALVAANRAASKHPEQEPAEYAELLQRDIFGPLGMNGSHFLTTDANKHQVVVPSLGPEVADQDFLDAMNPAGGQFSSLSDCIKITRGLLNPVSPESLISRRSMDRWLQPVHSFDEDDWTEIGFIWEIIKARDSNGRPRKIYWKLGAMAGYHAAIAIHPGASYGVVVLLGGHYPDAARLAYDAFELFQPAMDEVLAEYSQDLYAGFWSSEDGLSNATIAVEKGTLYMERMFLNDTDILPKFYAPGRLPLRSSERRDEFRLDTGIPGYNGKVHMGCYPYWNGQDLWGLRNDAPLNLLYFDGAGSARAMHVPSADVVMRR</sequence>
<evidence type="ECO:0000313" key="5">
    <source>
        <dbReference type="Proteomes" id="UP000194127"/>
    </source>
</evidence>
<keyword evidence="2" id="KW-0732">Signal</keyword>
<dbReference type="AlphaFoldDB" id="A0A1X6N0B5"/>
<evidence type="ECO:0000256" key="1">
    <source>
        <dbReference type="ARBA" id="ARBA00038473"/>
    </source>
</evidence>
<name>A0A1X6N0B5_9APHY</name>
<gene>
    <name evidence="4" type="ORF">POSPLADRAFT_1046518</name>
</gene>
<feature type="chain" id="PRO_5010862221" description="Beta-lactamase-related domain-containing protein" evidence="2">
    <location>
        <begin position="18"/>
        <end position="570"/>
    </location>
</feature>
<accession>A0A1X6N0B5</accession>
<reference evidence="4 5" key="1">
    <citation type="submission" date="2017-04" db="EMBL/GenBank/DDBJ databases">
        <title>Genome Sequence of the Model Brown-Rot Fungus Postia placenta SB12.</title>
        <authorList>
            <consortium name="DOE Joint Genome Institute"/>
            <person name="Gaskell J."/>
            <person name="Kersten P."/>
            <person name="Larrondo L.F."/>
            <person name="Canessa P."/>
            <person name="Martinez D."/>
            <person name="Hibbett D."/>
            <person name="Schmoll M."/>
            <person name="Kubicek C.P."/>
            <person name="Martinez A.T."/>
            <person name="Yadav J."/>
            <person name="Master E."/>
            <person name="Magnuson J.K."/>
            <person name="James T."/>
            <person name="Yaver D."/>
            <person name="Berka R."/>
            <person name="Labutti K."/>
            <person name="Lipzen A."/>
            <person name="Aerts A."/>
            <person name="Barry K."/>
            <person name="Henrissat B."/>
            <person name="Blanchette R."/>
            <person name="Grigoriev I."/>
            <person name="Cullen D."/>
        </authorList>
    </citation>
    <scope>NUCLEOTIDE SEQUENCE [LARGE SCALE GENOMIC DNA]</scope>
    <source>
        <strain evidence="4 5">MAD-698-R-SB12</strain>
    </source>
</reference>
<dbReference type="STRING" id="670580.A0A1X6N0B5"/>
<feature type="domain" description="Beta-lactamase-related" evidence="3">
    <location>
        <begin position="73"/>
        <end position="432"/>
    </location>
</feature>
<proteinExistence type="inferred from homology"/>
<dbReference type="InterPro" id="IPR001466">
    <property type="entry name" value="Beta-lactam-related"/>
</dbReference>
<dbReference type="Gene3D" id="3.40.710.10">
    <property type="entry name" value="DD-peptidase/beta-lactamase superfamily"/>
    <property type="match status" value="1"/>
</dbReference>
<protein>
    <recommendedName>
        <fullName evidence="3">Beta-lactamase-related domain-containing protein</fullName>
    </recommendedName>
</protein>
<dbReference type="EMBL" id="KZ110597">
    <property type="protein sequence ID" value="OSX62057.1"/>
    <property type="molecule type" value="Genomic_DNA"/>
</dbReference>
<dbReference type="InterPro" id="IPR012338">
    <property type="entry name" value="Beta-lactam/transpept-like"/>
</dbReference>
<comment type="similarity">
    <text evidence="1">Belongs to the beta-lactamase family.</text>
</comment>
<evidence type="ECO:0000313" key="4">
    <source>
        <dbReference type="EMBL" id="OSX62057.1"/>
    </source>
</evidence>
<dbReference type="GeneID" id="36324003"/>
<organism evidence="4 5">
    <name type="scientific">Postia placenta MAD-698-R-SB12</name>
    <dbReference type="NCBI Taxonomy" id="670580"/>
    <lineage>
        <taxon>Eukaryota</taxon>
        <taxon>Fungi</taxon>
        <taxon>Dikarya</taxon>
        <taxon>Basidiomycota</taxon>
        <taxon>Agaricomycotina</taxon>
        <taxon>Agaricomycetes</taxon>
        <taxon>Polyporales</taxon>
        <taxon>Adustoporiaceae</taxon>
        <taxon>Rhodonia</taxon>
    </lineage>
</organism>
<dbReference type="PANTHER" id="PTHR22935">
    <property type="entry name" value="PENICILLIN-BINDING PROTEIN"/>
    <property type="match status" value="1"/>
</dbReference>
<dbReference type="PANTHER" id="PTHR22935:SF95">
    <property type="entry name" value="BETA-LACTAMASE-LIKE 1-RELATED"/>
    <property type="match status" value="1"/>
</dbReference>